<comment type="caution">
    <text evidence="2">The sequence shown here is derived from an EMBL/GenBank/DDBJ whole genome shotgun (WGS) entry which is preliminary data.</text>
</comment>
<organism evidence="2 3">
    <name type="scientific">Microtetraspora glauca</name>
    <dbReference type="NCBI Taxonomy" id="1996"/>
    <lineage>
        <taxon>Bacteria</taxon>
        <taxon>Bacillati</taxon>
        <taxon>Actinomycetota</taxon>
        <taxon>Actinomycetes</taxon>
        <taxon>Streptosporangiales</taxon>
        <taxon>Streptosporangiaceae</taxon>
        <taxon>Microtetraspora</taxon>
    </lineage>
</organism>
<dbReference type="InterPro" id="IPR039422">
    <property type="entry name" value="MarR/SlyA-like"/>
</dbReference>
<dbReference type="InterPro" id="IPR000835">
    <property type="entry name" value="HTH_MarR-typ"/>
</dbReference>
<dbReference type="InterPro" id="IPR036390">
    <property type="entry name" value="WH_DNA-bd_sf"/>
</dbReference>
<dbReference type="Gene3D" id="1.10.10.10">
    <property type="entry name" value="Winged helix-like DNA-binding domain superfamily/Winged helix DNA-binding domain"/>
    <property type="match status" value="1"/>
</dbReference>
<name>A0ABV3GQ71_MICGL</name>
<dbReference type="PANTHER" id="PTHR33164">
    <property type="entry name" value="TRANSCRIPTIONAL REGULATOR, MARR FAMILY"/>
    <property type="match status" value="1"/>
</dbReference>
<dbReference type="PROSITE" id="PS50995">
    <property type="entry name" value="HTH_MARR_2"/>
    <property type="match status" value="1"/>
</dbReference>
<feature type="domain" description="HTH marR-type" evidence="1">
    <location>
        <begin position="1"/>
        <end position="147"/>
    </location>
</feature>
<protein>
    <submittedName>
        <fullName evidence="2">MarR family transcriptional regulator</fullName>
    </submittedName>
</protein>
<sequence>MDEVRWLDSEEQRAWRAYLDSTRLLIQALDRQLEADSGVSMLDYEVLVVLSEAPDRRMRMRDLADAVLSTRSGATRAVTRLERLGWVRRTDCADDRRGTEAELTEEGLAKLAATAPGHVAAVRAHMFDLLTPREVEHLRTVGTKIRDHLQHPAS</sequence>
<evidence type="ECO:0000313" key="3">
    <source>
        <dbReference type="Proteomes" id="UP001551675"/>
    </source>
</evidence>
<dbReference type="SMART" id="SM00347">
    <property type="entry name" value="HTH_MARR"/>
    <property type="match status" value="1"/>
</dbReference>
<gene>
    <name evidence="2" type="ORF">AB0I59_34855</name>
</gene>
<evidence type="ECO:0000259" key="1">
    <source>
        <dbReference type="PROSITE" id="PS50995"/>
    </source>
</evidence>
<dbReference type="RefSeq" id="WP_061256917.1">
    <property type="nucleotide sequence ID" value="NZ_JBFALK010000024.1"/>
</dbReference>
<dbReference type="Pfam" id="PF12802">
    <property type="entry name" value="MarR_2"/>
    <property type="match status" value="1"/>
</dbReference>
<proteinExistence type="predicted"/>
<keyword evidence="3" id="KW-1185">Reference proteome</keyword>
<dbReference type="PRINTS" id="PR00598">
    <property type="entry name" value="HTHMARR"/>
</dbReference>
<dbReference type="PANTHER" id="PTHR33164:SF99">
    <property type="entry name" value="MARR FAMILY REGULATORY PROTEIN"/>
    <property type="match status" value="1"/>
</dbReference>
<dbReference type="SUPFAM" id="SSF46785">
    <property type="entry name" value="Winged helix' DNA-binding domain"/>
    <property type="match status" value="1"/>
</dbReference>
<evidence type="ECO:0000313" key="2">
    <source>
        <dbReference type="EMBL" id="MEV0973800.1"/>
    </source>
</evidence>
<accession>A0ABV3GQ71</accession>
<dbReference type="EMBL" id="JBFALK010000024">
    <property type="protein sequence ID" value="MEV0973800.1"/>
    <property type="molecule type" value="Genomic_DNA"/>
</dbReference>
<dbReference type="InterPro" id="IPR036388">
    <property type="entry name" value="WH-like_DNA-bd_sf"/>
</dbReference>
<dbReference type="Proteomes" id="UP001551675">
    <property type="component" value="Unassembled WGS sequence"/>
</dbReference>
<reference evidence="2 3" key="1">
    <citation type="submission" date="2024-06" db="EMBL/GenBank/DDBJ databases">
        <title>The Natural Products Discovery Center: Release of the First 8490 Sequenced Strains for Exploring Actinobacteria Biosynthetic Diversity.</title>
        <authorList>
            <person name="Kalkreuter E."/>
            <person name="Kautsar S.A."/>
            <person name="Yang D."/>
            <person name="Bader C.D."/>
            <person name="Teijaro C.N."/>
            <person name="Fluegel L."/>
            <person name="Davis C.M."/>
            <person name="Simpson J.R."/>
            <person name="Lauterbach L."/>
            <person name="Steele A.D."/>
            <person name="Gui C."/>
            <person name="Meng S."/>
            <person name="Li G."/>
            <person name="Viehrig K."/>
            <person name="Ye F."/>
            <person name="Su P."/>
            <person name="Kiefer A.F."/>
            <person name="Nichols A."/>
            <person name="Cepeda A.J."/>
            <person name="Yan W."/>
            <person name="Fan B."/>
            <person name="Jiang Y."/>
            <person name="Adhikari A."/>
            <person name="Zheng C.-J."/>
            <person name="Schuster L."/>
            <person name="Cowan T.M."/>
            <person name="Smanski M.J."/>
            <person name="Chevrette M.G."/>
            <person name="De Carvalho L.P.S."/>
            <person name="Shen B."/>
        </authorList>
    </citation>
    <scope>NUCLEOTIDE SEQUENCE [LARGE SCALE GENOMIC DNA]</scope>
    <source>
        <strain evidence="2 3">NPDC050100</strain>
    </source>
</reference>